<dbReference type="EMBL" id="CP117255">
    <property type="protein sequence ID" value="WFR97053.1"/>
    <property type="molecule type" value="Genomic_DNA"/>
</dbReference>
<accession>A0AAF1KJG1</accession>
<reference evidence="2 3" key="1">
    <citation type="journal article" date="2018" name="Sci. Rep.">
        <title>Rhizobium tumorigenes sp. nov., a novel plant tumorigenic bacterium isolated from cane gall tumors on thornless blackberry.</title>
        <authorList>
            <person name="Kuzmanovi N."/>
            <person name="Smalla K."/>
            <person name="Gronow S."/>
            <person name="PuBawska J."/>
        </authorList>
    </citation>
    <scope>NUCLEOTIDE SEQUENCE [LARGE SCALE GENOMIC DNA]</scope>
    <source>
        <strain evidence="2 3">1078</strain>
    </source>
</reference>
<evidence type="ECO:0000256" key="1">
    <source>
        <dbReference type="SAM" id="MobiDB-lite"/>
    </source>
</evidence>
<feature type="region of interest" description="Disordered" evidence="1">
    <location>
        <begin position="47"/>
        <end position="71"/>
    </location>
</feature>
<organism evidence="2 3">
    <name type="scientific">Rhizobium tumorigenes</name>
    <dbReference type="NCBI Taxonomy" id="2041385"/>
    <lineage>
        <taxon>Bacteria</taxon>
        <taxon>Pseudomonadati</taxon>
        <taxon>Pseudomonadota</taxon>
        <taxon>Alphaproteobacteria</taxon>
        <taxon>Hyphomicrobiales</taxon>
        <taxon>Rhizobiaceae</taxon>
        <taxon>Rhizobium/Agrobacterium group</taxon>
        <taxon>Rhizobium</taxon>
    </lineage>
</organism>
<dbReference type="KEGG" id="rtu:PR017_08075"/>
<dbReference type="RefSeq" id="WP_133255649.1">
    <property type="nucleotide sequence ID" value="NZ_CP117255.1"/>
</dbReference>
<evidence type="ECO:0000313" key="2">
    <source>
        <dbReference type="EMBL" id="WFR97053.1"/>
    </source>
</evidence>
<name>A0AAF1KJG1_9HYPH</name>
<dbReference type="AlphaFoldDB" id="A0AAF1KJG1"/>
<reference evidence="3" key="2">
    <citation type="journal article" date="2023" name="MicrobiologyOpen">
        <title>Genomics of the tumorigenes clade of the family Rhizobiaceae and description of Rhizobium rhododendri sp. nov.</title>
        <authorList>
            <person name="Kuzmanovic N."/>
            <person name="diCenzo G.C."/>
            <person name="Bunk B."/>
            <person name="Sproeer C."/>
            <person name="Fruehling A."/>
            <person name="Neumann-Schaal M."/>
            <person name="Overmann J."/>
            <person name="Smalla K."/>
        </authorList>
    </citation>
    <scope>NUCLEOTIDE SEQUENCE [LARGE SCALE GENOMIC DNA]</scope>
    <source>
        <strain evidence="3">1078</strain>
    </source>
</reference>
<sequence>MTDAPTKRPTAITKIDATNEAAYTLIDARDSAREAKTTRLRALRLAKEEEDAKAAAAAAPKKKPAKKKAAE</sequence>
<dbReference type="Proteomes" id="UP000249499">
    <property type="component" value="Chromosome"/>
</dbReference>
<keyword evidence="3" id="KW-1185">Reference proteome</keyword>
<gene>
    <name evidence="2" type="ORF">PR017_08075</name>
</gene>
<evidence type="ECO:0000313" key="3">
    <source>
        <dbReference type="Proteomes" id="UP000249499"/>
    </source>
</evidence>
<proteinExistence type="predicted"/>
<feature type="compositionally biased region" description="Basic residues" evidence="1">
    <location>
        <begin position="60"/>
        <end position="71"/>
    </location>
</feature>
<protein>
    <submittedName>
        <fullName evidence="2">Uncharacterized protein</fullName>
    </submittedName>
</protein>